<keyword evidence="1" id="KW-0472">Membrane</keyword>
<dbReference type="EMBL" id="JAODIM010000039">
    <property type="protein sequence ID" value="MCU5777619.1"/>
    <property type="molecule type" value="Genomic_DNA"/>
</dbReference>
<accession>A0A9J6PMH1</accession>
<keyword evidence="3" id="KW-1185">Reference proteome</keyword>
<organism evidence="2 3">
    <name type="scientific">Winslowiella arboricola</name>
    <dbReference type="NCBI Taxonomy" id="2978220"/>
    <lineage>
        <taxon>Bacteria</taxon>
        <taxon>Pseudomonadati</taxon>
        <taxon>Pseudomonadota</taxon>
        <taxon>Gammaproteobacteria</taxon>
        <taxon>Enterobacterales</taxon>
        <taxon>Erwiniaceae</taxon>
        <taxon>Winslowiella</taxon>
    </lineage>
</organism>
<keyword evidence="1" id="KW-0812">Transmembrane</keyword>
<evidence type="ECO:0008006" key="4">
    <source>
        <dbReference type="Google" id="ProtNLM"/>
    </source>
</evidence>
<evidence type="ECO:0000256" key="1">
    <source>
        <dbReference type="SAM" id="Phobius"/>
    </source>
</evidence>
<feature type="transmembrane region" description="Helical" evidence="1">
    <location>
        <begin position="6"/>
        <end position="26"/>
    </location>
</feature>
<dbReference type="AlphaFoldDB" id="A0A9J6PMH1"/>
<name>A0A9J6PMH1_9GAMM</name>
<evidence type="ECO:0000313" key="2">
    <source>
        <dbReference type="EMBL" id="MCU5777619.1"/>
    </source>
</evidence>
<gene>
    <name evidence="2" type="ORF">N5923_08955</name>
</gene>
<dbReference type="Proteomes" id="UP001064262">
    <property type="component" value="Unassembled WGS sequence"/>
</dbReference>
<protein>
    <recommendedName>
        <fullName evidence="4">DUF3592 domain-containing protein</fullName>
    </recommendedName>
</protein>
<sequence>MGIASFAMWSLIIASVVIFIIVIIGVRNSIASARNNEDIKRNGKEVIALITTATQHKNKNAEGLLSLQLIVEFNVGNEKTITQKDILVKIFHADDFKIGKNITIRYKENKPEEIVVLGNATN</sequence>
<evidence type="ECO:0000313" key="3">
    <source>
        <dbReference type="Proteomes" id="UP001064262"/>
    </source>
</evidence>
<keyword evidence="1" id="KW-1133">Transmembrane helix</keyword>
<proteinExistence type="predicted"/>
<dbReference type="RefSeq" id="WP_267141143.1">
    <property type="nucleotide sequence ID" value="NZ_JAODIL010000053.1"/>
</dbReference>
<comment type="caution">
    <text evidence="2">The sequence shown here is derived from an EMBL/GenBank/DDBJ whole genome shotgun (WGS) entry which is preliminary data.</text>
</comment>
<reference evidence="2" key="1">
    <citation type="submission" date="2022-09" db="EMBL/GenBank/DDBJ databases">
        <title>Winslowiella arboricola sp. nov., isolated from bleeding cankers on broadleaf hosts.</title>
        <authorList>
            <person name="Brady C."/>
            <person name="Kaur S."/>
            <person name="Crampton B."/>
            <person name="Maddock D."/>
            <person name="Arnold D."/>
            <person name="Denman S."/>
        </authorList>
    </citation>
    <scope>NUCLEOTIDE SEQUENCE</scope>
    <source>
        <strain evidence="2">BAC 15a-03b</strain>
    </source>
</reference>